<feature type="transmembrane region" description="Helical" evidence="1">
    <location>
        <begin position="351"/>
        <end position="371"/>
    </location>
</feature>
<feature type="transmembrane region" description="Helical" evidence="1">
    <location>
        <begin position="12"/>
        <end position="32"/>
    </location>
</feature>
<feature type="transmembrane region" description="Helical" evidence="1">
    <location>
        <begin position="184"/>
        <end position="204"/>
    </location>
</feature>
<dbReference type="RefSeq" id="WP_114511820.1">
    <property type="nucleotide sequence ID" value="NZ_QPMK01000012.1"/>
</dbReference>
<accession>A0A369TJV1</accession>
<name>A0A369TJV1_9RHOB</name>
<dbReference type="AlphaFoldDB" id="A0A369TJV1"/>
<feature type="transmembrane region" description="Helical" evidence="1">
    <location>
        <begin position="143"/>
        <end position="164"/>
    </location>
</feature>
<dbReference type="InterPro" id="IPR025291">
    <property type="entry name" value="DUF4153"/>
</dbReference>
<dbReference type="EMBL" id="QPMK01000012">
    <property type="protein sequence ID" value="RDD65510.1"/>
    <property type="molecule type" value="Genomic_DNA"/>
</dbReference>
<feature type="transmembrane region" description="Helical" evidence="1">
    <location>
        <begin position="216"/>
        <end position="237"/>
    </location>
</feature>
<keyword evidence="1" id="KW-0472">Membrane</keyword>
<dbReference type="Proteomes" id="UP000253977">
    <property type="component" value="Unassembled WGS sequence"/>
</dbReference>
<evidence type="ECO:0000256" key="1">
    <source>
        <dbReference type="SAM" id="Phobius"/>
    </source>
</evidence>
<sequence>MARHTDGTADTRLRWVLTGCGVVAGIAAWLLFDALPDAGIDPRAHLVLASAAFAFFTILLALVGPARLLPALPYAAGTAVVLAALVWWASLRHDTVEGFLGLVYPTAAQGLVVLIATPIAAAQLWAPGGWRDYPTLFELSWRIMVRFASALVFVGLFWGLLALSDALLQLVQVGLMSLIRSVEPLAWLLTGGVFGLALAVVHEMRGYLSPYLVLRLLRLFVPVVLAVVVLFLALLPFRGLSGLLGALSAAGTLLSAALGAIVLVTVALDRDAVEEVHTPWLRRCVMALALAIPLLGALALYAIWVRVGQYGWTPARLMAVTVALVVTGYGLAYGGAVLARTGWATRIRQANIVMALVILALCAVWLSPVLVPERISARSQAARFDTGAMPAEDLPLRLLSEAWGRPGKAVLDDLRETPAVAARISDWVDGSAALDPRLTGADLREKLAAALPVQGADLAPDMLRGLPEDELRRWLSACARRVTGGPGCLLVLARFLPGQNVRHGLLFLMDAPQVLGRQALALRDGALTLEGYVVETAAGDAAPLDPGVLEALHRGEGRIGPADHQVLRIGDRTFFPNN</sequence>
<gene>
    <name evidence="2" type="ORF">DU478_15205</name>
</gene>
<feature type="transmembrane region" description="Helical" evidence="1">
    <location>
        <begin position="280"/>
        <end position="305"/>
    </location>
</feature>
<feature type="transmembrane region" description="Helical" evidence="1">
    <location>
        <begin position="44"/>
        <end position="64"/>
    </location>
</feature>
<feature type="transmembrane region" description="Helical" evidence="1">
    <location>
        <begin position="317"/>
        <end position="339"/>
    </location>
</feature>
<feature type="transmembrane region" description="Helical" evidence="1">
    <location>
        <begin position="243"/>
        <end position="268"/>
    </location>
</feature>
<keyword evidence="1" id="KW-0812">Transmembrane</keyword>
<organism evidence="2 3">
    <name type="scientific">Thalassococcus profundi</name>
    <dbReference type="NCBI Taxonomy" id="2282382"/>
    <lineage>
        <taxon>Bacteria</taxon>
        <taxon>Pseudomonadati</taxon>
        <taxon>Pseudomonadota</taxon>
        <taxon>Alphaproteobacteria</taxon>
        <taxon>Rhodobacterales</taxon>
        <taxon>Roseobacteraceae</taxon>
        <taxon>Thalassococcus</taxon>
    </lineage>
</organism>
<feature type="transmembrane region" description="Helical" evidence="1">
    <location>
        <begin position="102"/>
        <end position="122"/>
    </location>
</feature>
<feature type="transmembrane region" description="Helical" evidence="1">
    <location>
        <begin position="71"/>
        <end position="90"/>
    </location>
</feature>
<reference evidence="2 3" key="1">
    <citation type="submission" date="2018-07" db="EMBL/GenBank/DDBJ databases">
        <title>Thalassococcus profundi sp. nov., a marine bacterium isolated from deep seawater of Okinawa Trough.</title>
        <authorList>
            <person name="Yu M."/>
        </authorList>
    </citation>
    <scope>NUCLEOTIDE SEQUENCE [LARGE SCALE GENOMIC DNA]</scope>
    <source>
        <strain evidence="2 3">WRAS1</strain>
    </source>
</reference>
<evidence type="ECO:0000313" key="2">
    <source>
        <dbReference type="EMBL" id="RDD65510.1"/>
    </source>
</evidence>
<dbReference type="OrthoDB" id="7402611at2"/>
<comment type="caution">
    <text evidence="2">The sequence shown here is derived from an EMBL/GenBank/DDBJ whole genome shotgun (WGS) entry which is preliminary data.</text>
</comment>
<proteinExistence type="predicted"/>
<keyword evidence="1" id="KW-1133">Transmembrane helix</keyword>
<protein>
    <submittedName>
        <fullName evidence="2">DUF4153 domain-containing protein</fullName>
    </submittedName>
</protein>
<keyword evidence="3" id="KW-1185">Reference proteome</keyword>
<evidence type="ECO:0000313" key="3">
    <source>
        <dbReference type="Proteomes" id="UP000253977"/>
    </source>
</evidence>
<dbReference type="Pfam" id="PF13687">
    <property type="entry name" value="DUF4153"/>
    <property type="match status" value="1"/>
</dbReference>